<dbReference type="GO" id="GO:0019752">
    <property type="term" value="P:carboxylic acid metabolic process"/>
    <property type="evidence" value="ECO:0007669"/>
    <property type="project" value="InterPro"/>
</dbReference>
<protein>
    <submittedName>
        <fullName evidence="4">Homocitrate synthase NifV</fullName>
    </submittedName>
</protein>
<dbReference type="InterPro" id="IPR013477">
    <property type="entry name" value="NifV/FrbC"/>
</dbReference>
<dbReference type="Proteomes" id="UP000198405">
    <property type="component" value="Unassembled WGS sequence"/>
</dbReference>
<dbReference type="Pfam" id="PF00682">
    <property type="entry name" value="HMGL-like"/>
    <property type="match status" value="1"/>
</dbReference>
<keyword evidence="2" id="KW-0808">Transferase</keyword>
<dbReference type="InterPro" id="IPR054691">
    <property type="entry name" value="LeuA/HCS_post-cat"/>
</dbReference>
<dbReference type="PANTHER" id="PTHR42880:SF1">
    <property type="entry name" value="ISOPROPYLMALATE_HOMOCITRATE_CITRAMALATE SYNTHASE FAMILY PROTEIN"/>
    <property type="match status" value="1"/>
</dbReference>
<name>A0A238YQU8_9BACT</name>
<proteinExistence type="inferred from homology"/>
<dbReference type="PANTHER" id="PTHR42880">
    <property type="entry name" value="HOMOCITRATE SYNTHASE"/>
    <property type="match status" value="1"/>
</dbReference>
<comment type="similarity">
    <text evidence="1">Belongs to the alpha-IPM synthase/homocitrate synthase family.</text>
</comment>
<dbReference type="SUPFAM" id="SSF51569">
    <property type="entry name" value="Aldolase"/>
    <property type="match status" value="1"/>
</dbReference>
<evidence type="ECO:0000313" key="5">
    <source>
        <dbReference type="Proteomes" id="UP000198405"/>
    </source>
</evidence>
<dbReference type="InterPro" id="IPR013785">
    <property type="entry name" value="Aldolase_TIM"/>
</dbReference>
<dbReference type="GO" id="GO:0046912">
    <property type="term" value="F:acyltransferase activity, acyl groups converted into alkyl on transfer"/>
    <property type="evidence" value="ECO:0007669"/>
    <property type="project" value="InterPro"/>
</dbReference>
<dbReference type="AlphaFoldDB" id="A0A238YQU8"/>
<evidence type="ECO:0000313" key="4">
    <source>
        <dbReference type="EMBL" id="SNR73168.1"/>
    </source>
</evidence>
<dbReference type="PROSITE" id="PS00816">
    <property type="entry name" value="AIPM_HOMOCIT_SYNTH_2"/>
    <property type="match status" value="1"/>
</dbReference>
<evidence type="ECO:0000256" key="1">
    <source>
        <dbReference type="ARBA" id="ARBA00006154"/>
    </source>
</evidence>
<keyword evidence="5" id="KW-1185">Reference proteome</keyword>
<dbReference type="PROSITE" id="PS50991">
    <property type="entry name" value="PYR_CT"/>
    <property type="match status" value="1"/>
</dbReference>
<accession>A0A238YQU8</accession>
<dbReference type="Gene3D" id="3.20.20.70">
    <property type="entry name" value="Aldolase class I"/>
    <property type="match status" value="1"/>
</dbReference>
<dbReference type="RefSeq" id="WP_089322846.1">
    <property type="nucleotide sequence ID" value="NZ_FZOB01000004.1"/>
</dbReference>
<evidence type="ECO:0000259" key="3">
    <source>
        <dbReference type="PROSITE" id="PS50991"/>
    </source>
</evidence>
<evidence type="ECO:0000256" key="2">
    <source>
        <dbReference type="ARBA" id="ARBA00022679"/>
    </source>
</evidence>
<dbReference type="Pfam" id="PF22617">
    <property type="entry name" value="HCS_D2"/>
    <property type="match status" value="1"/>
</dbReference>
<dbReference type="InterPro" id="IPR002034">
    <property type="entry name" value="AIPM/Hcit_synth_CS"/>
</dbReference>
<dbReference type="InterPro" id="IPR000891">
    <property type="entry name" value="PYR_CT"/>
</dbReference>
<dbReference type="OrthoDB" id="9804858at2"/>
<reference evidence="5" key="1">
    <citation type="submission" date="2017-06" db="EMBL/GenBank/DDBJ databases">
        <authorList>
            <person name="Varghese N."/>
            <person name="Submissions S."/>
        </authorList>
    </citation>
    <scope>NUCLEOTIDE SEQUENCE [LARGE SCALE GENOMIC DNA]</scope>
    <source>
        <strain evidence="5">DSM 15668</strain>
    </source>
</reference>
<dbReference type="EMBL" id="FZOB01000004">
    <property type="protein sequence ID" value="SNR73168.1"/>
    <property type="molecule type" value="Genomic_DNA"/>
</dbReference>
<dbReference type="CDD" id="cd07939">
    <property type="entry name" value="DRE_TIM_NifV"/>
    <property type="match status" value="1"/>
</dbReference>
<sequence>MTGKIKIIDTTLRDGLQAPGIYLSFKQRIEIAKLLKLAGTTEIEAGIPAAGKEEREYLKELVETLQDENFTVLTWNRGKIEDIKHSIDCGTTAVNISFPVSDIMIEGKLNKNRKWIVNNLKRCIGFAKKHNLFVSIGCEDATRADILFLTEFIKTAQSEGADRIRIADTTGCSHPSSFKQLIERVKVYTLLPVEVHTHNDFGLATANAIAGIEAGAEAVSVTINGIGERAGNAPFEEVVAILHLLLKKNTGINLKMLKRLSSTVSVFTGKSIPEDKPIVGKNVFTHKSGIHIDGILKKSGNYVYINPEVIGRENRFYIGYYSGIKTLEKLVKKTGIDLTVDEIEKLHELLFETGKSFTIDELKSFILKQKNQGRFKNEKRGTAKFNNEPYLQHCQNDKWI</sequence>
<feature type="domain" description="Pyruvate carboxyltransferase" evidence="3">
    <location>
        <begin position="5"/>
        <end position="258"/>
    </location>
</feature>
<gene>
    <name evidence="4" type="ORF">SAMN06265340_10497</name>
</gene>
<dbReference type="Gene3D" id="1.10.238.260">
    <property type="match status" value="1"/>
</dbReference>
<organism evidence="4 5">
    <name type="scientific">Desulfurobacterium atlanticum</name>
    <dbReference type="NCBI Taxonomy" id="240169"/>
    <lineage>
        <taxon>Bacteria</taxon>
        <taxon>Pseudomonadati</taxon>
        <taxon>Aquificota</taxon>
        <taxon>Aquificia</taxon>
        <taxon>Desulfurobacteriales</taxon>
        <taxon>Desulfurobacteriaceae</taxon>
        <taxon>Desulfurobacterium</taxon>
    </lineage>
</organism>